<dbReference type="InterPro" id="IPR001594">
    <property type="entry name" value="Palmitoyltrfase_DHHC"/>
</dbReference>
<evidence type="ECO:0000256" key="6">
    <source>
        <dbReference type="ARBA" id="ARBA00023315"/>
    </source>
</evidence>
<dbReference type="GO" id="GO:0016020">
    <property type="term" value="C:membrane"/>
    <property type="evidence" value="ECO:0007669"/>
    <property type="project" value="UniProtKB-SubCell"/>
</dbReference>
<gene>
    <name evidence="9" type="ORF">CYME_CMD119C</name>
</gene>
<evidence type="ECO:0000259" key="8">
    <source>
        <dbReference type="Pfam" id="PF01529"/>
    </source>
</evidence>
<comment type="domain">
    <text evidence="7">The DHHC domain is required for palmitoyltransferase activity.</text>
</comment>
<reference evidence="9 10" key="1">
    <citation type="journal article" date="2004" name="Nature">
        <title>Genome sequence of the ultrasmall unicellular red alga Cyanidioschyzon merolae 10D.</title>
        <authorList>
            <person name="Matsuzaki M."/>
            <person name="Misumi O."/>
            <person name="Shin-i T."/>
            <person name="Maruyama S."/>
            <person name="Takahara M."/>
            <person name="Miyagishima S."/>
            <person name="Mori T."/>
            <person name="Nishida K."/>
            <person name="Yagisawa F."/>
            <person name="Nishida K."/>
            <person name="Yoshida Y."/>
            <person name="Nishimura Y."/>
            <person name="Nakao S."/>
            <person name="Kobayashi T."/>
            <person name="Momoyama Y."/>
            <person name="Higashiyama T."/>
            <person name="Minoda A."/>
            <person name="Sano M."/>
            <person name="Nomoto H."/>
            <person name="Oishi K."/>
            <person name="Hayashi H."/>
            <person name="Ohta F."/>
            <person name="Nishizaka S."/>
            <person name="Haga S."/>
            <person name="Miura S."/>
            <person name="Morishita T."/>
            <person name="Kabeya Y."/>
            <person name="Terasawa K."/>
            <person name="Suzuki Y."/>
            <person name="Ishii Y."/>
            <person name="Asakawa S."/>
            <person name="Takano H."/>
            <person name="Ohta N."/>
            <person name="Kuroiwa H."/>
            <person name="Tanaka K."/>
            <person name="Shimizu N."/>
            <person name="Sugano S."/>
            <person name="Sato N."/>
            <person name="Nozaki H."/>
            <person name="Ogasawara N."/>
            <person name="Kohara Y."/>
            <person name="Kuroiwa T."/>
        </authorList>
    </citation>
    <scope>NUCLEOTIDE SEQUENCE [LARGE SCALE GENOMIC DNA]</scope>
    <source>
        <strain evidence="9 10">10D</strain>
    </source>
</reference>
<comment type="subcellular location">
    <subcellularLocation>
        <location evidence="1">Membrane</location>
        <topology evidence="1">Multi-pass membrane protein</topology>
    </subcellularLocation>
</comment>
<dbReference type="GO" id="GO:0019706">
    <property type="term" value="F:protein-cysteine S-palmitoyltransferase activity"/>
    <property type="evidence" value="ECO:0007669"/>
    <property type="project" value="UniProtKB-EC"/>
</dbReference>
<dbReference type="GeneID" id="16992670"/>
<accession>M1VAM4</accession>
<dbReference type="Proteomes" id="UP000007014">
    <property type="component" value="Chromosome 4"/>
</dbReference>
<evidence type="ECO:0000313" key="10">
    <source>
        <dbReference type="Proteomes" id="UP000007014"/>
    </source>
</evidence>
<feature type="domain" description="Palmitoyltransferase DHHC" evidence="8">
    <location>
        <begin position="161"/>
        <end position="289"/>
    </location>
</feature>
<evidence type="ECO:0000256" key="5">
    <source>
        <dbReference type="ARBA" id="ARBA00023136"/>
    </source>
</evidence>
<keyword evidence="5 7" id="KW-0472">Membrane</keyword>
<dbReference type="RefSeq" id="XP_005535478.1">
    <property type="nucleotide sequence ID" value="XM_005535421.1"/>
</dbReference>
<feature type="transmembrane region" description="Helical" evidence="7">
    <location>
        <begin position="247"/>
        <end position="273"/>
    </location>
</feature>
<dbReference type="Gramene" id="CMD119CT">
    <property type="protein sequence ID" value="CMD119CT"/>
    <property type="gene ID" value="CMD119C"/>
</dbReference>
<dbReference type="OMA" id="NCYSSFP"/>
<protein>
    <recommendedName>
        <fullName evidence="7">Palmitoyltransferase</fullName>
        <ecNumber evidence="7">2.3.1.225</ecNumber>
    </recommendedName>
</protein>
<comment type="catalytic activity">
    <reaction evidence="7">
        <text>L-cysteinyl-[protein] + hexadecanoyl-CoA = S-hexadecanoyl-L-cysteinyl-[protein] + CoA</text>
        <dbReference type="Rhea" id="RHEA:36683"/>
        <dbReference type="Rhea" id="RHEA-COMP:10131"/>
        <dbReference type="Rhea" id="RHEA-COMP:11032"/>
        <dbReference type="ChEBI" id="CHEBI:29950"/>
        <dbReference type="ChEBI" id="CHEBI:57287"/>
        <dbReference type="ChEBI" id="CHEBI:57379"/>
        <dbReference type="ChEBI" id="CHEBI:74151"/>
        <dbReference type="EC" id="2.3.1.225"/>
    </reaction>
</comment>
<dbReference type="Pfam" id="PF01529">
    <property type="entry name" value="DHHC"/>
    <property type="match status" value="1"/>
</dbReference>
<feature type="transmembrane region" description="Helical" evidence="7">
    <location>
        <begin position="63"/>
        <end position="89"/>
    </location>
</feature>
<sequence>MVSLSSCVRAALRSLYPGLRMLQFTPRRIFGLLPVLTVCLLIALGYIAIVVVTLVPMLAAKPFWATVLLLLVHCILVLLLWSYAAVVLVDPGHVPATWSFARLGWPLELRGSPEARDFVAKSDLSDAADGSERGMLVEGLRFVPNDKVKLPAVVLMRNRFNRYRYCSKCLIYKPDRAHHCSALERCVLKMDHFCPWTNNTVGFYNHKFFVQFLYYGFMACLVTAVLSFPAIVQRLSMEISDEQTREFVIVILGLIGWIVCVIFAFALLFFAAFHTYLVLRNRTTIETYEATDPTTALVLEAFDLGPRANWKSVFGEHVWAWILPVWSRHHRGDGISWETRVHREAFV</sequence>
<dbReference type="EMBL" id="AP006486">
    <property type="protein sequence ID" value="BAM79192.1"/>
    <property type="molecule type" value="Genomic_DNA"/>
</dbReference>
<dbReference type="PANTHER" id="PTHR12246">
    <property type="entry name" value="PALMITOYLTRANSFERASE ZDHHC16"/>
    <property type="match status" value="1"/>
</dbReference>
<keyword evidence="6 7" id="KW-0012">Acyltransferase</keyword>
<dbReference type="STRING" id="280699.M1VAM4"/>
<feature type="transmembrane region" description="Helical" evidence="7">
    <location>
        <begin position="29"/>
        <end position="57"/>
    </location>
</feature>
<dbReference type="AlphaFoldDB" id="M1VAM4"/>
<keyword evidence="3 7" id="KW-0812">Transmembrane</keyword>
<evidence type="ECO:0000256" key="2">
    <source>
        <dbReference type="ARBA" id="ARBA00022679"/>
    </source>
</evidence>
<keyword evidence="4 7" id="KW-1133">Transmembrane helix</keyword>
<dbReference type="KEGG" id="cme:CYME_CMD119C"/>
<keyword evidence="10" id="KW-1185">Reference proteome</keyword>
<dbReference type="eggNOG" id="KOG1315">
    <property type="taxonomic scope" value="Eukaryota"/>
</dbReference>
<dbReference type="EC" id="2.3.1.225" evidence="7"/>
<feature type="transmembrane region" description="Helical" evidence="7">
    <location>
        <begin position="212"/>
        <end position="232"/>
    </location>
</feature>
<name>M1VAM4_CYAM1</name>
<evidence type="ECO:0000256" key="7">
    <source>
        <dbReference type="RuleBase" id="RU079119"/>
    </source>
</evidence>
<reference evidence="9 10" key="2">
    <citation type="journal article" date="2007" name="BMC Biol.">
        <title>A 100%-complete sequence reveals unusually simple genomic features in the hot-spring red alga Cyanidioschyzon merolae.</title>
        <authorList>
            <person name="Nozaki H."/>
            <person name="Takano H."/>
            <person name="Misumi O."/>
            <person name="Terasawa K."/>
            <person name="Matsuzaki M."/>
            <person name="Maruyama S."/>
            <person name="Nishida K."/>
            <person name="Yagisawa F."/>
            <person name="Yoshida Y."/>
            <person name="Fujiwara T."/>
            <person name="Takio S."/>
            <person name="Tamura K."/>
            <person name="Chung S.J."/>
            <person name="Nakamura S."/>
            <person name="Kuroiwa H."/>
            <person name="Tanaka K."/>
            <person name="Sato N."/>
            <person name="Kuroiwa T."/>
        </authorList>
    </citation>
    <scope>NUCLEOTIDE SEQUENCE [LARGE SCALE GENOMIC DNA]</scope>
    <source>
        <strain evidence="9 10">10D</strain>
    </source>
</reference>
<dbReference type="OrthoDB" id="1867at2759"/>
<dbReference type="HOGENOM" id="CLU_027721_1_1_1"/>
<dbReference type="PROSITE" id="PS50216">
    <property type="entry name" value="DHHC"/>
    <property type="match status" value="1"/>
</dbReference>
<organism evidence="9 10">
    <name type="scientific">Cyanidioschyzon merolae (strain NIES-3377 / 10D)</name>
    <name type="common">Unicellular red alga</name>
    <dbReference type="NCBI Taxonomy" id="280699"/>
    <lineage>
        <taxon>Eukaryota</taxon>
        <taxon>Rhodophyta</taxon>
        <taxon>Bangiophyceae</taxon>
        <taxon>Cyanidiales</taxon>
        <taxon>Cyanidiaceae</taxon>
        <taxon>Cyanidioschyzon</taxon>
    </lineage>
</organism>
<evidence type="ECO:0000256" key="1">
    <source>
        <dbReference type="ARBA" id="ARBA00004141"/>
    </source>
</evidence>
<dbReference type="InterPro" id="IPR039859">
    <property type="entry name" value="PFA4/ZDH16/20/ERF2-like"/>
</dbReference>
<evidence type="ECO:0000256" key="4">
    <source>
        <dbReference type="ARBA" id="ARBA00022989"/>
    </source>
</evidence>
<evidence type="ECO:0000256" key="3">
    <source>
        <dbReference type="ARBA" id="ARBA00022692"/>
    </source>
</evidence>
<comment type="similarity">
    <text evidence="7">Belongs to the DHHC palmitoyltransferase family.</text>
</comment>
<evidence type="ECO:0000313" key="9">
    <source>
        <dbReference type="EMBL" id="BAM79192.1"/>
    </source>
</evidence>
<keyword evidence="2 7" id="KW-0808">Transferase</keyword>
<proteinExistence type="inferred from homology"/>